<proteinExistence type="predicted"/>
<feature type="transmembrane region" description="Helical" evidence="1">
    <location>
        <begin position="38"/>
        <end position="58"/>
    </location>
</feature>
<evidence type="ECO:0000256" key="1">
    <source>
        <dbReference type="SAM" id="Phobius"/>
    </source>
</evidence>
<comment type="caution">
    <text evidence="2">The sequence shown here is derived from an EMBL/GenBank/DDBJ whole genome shotgun (WGS) entry which is preliminary data.</text>
</comment>
<name>A0ABQ0DF06_9EUKA</name>
<gene>
    <name evidence="2" type="ORF">ENUP19_0080G0103</name>
</gene>
<keyword evidence="1" id="KW-0812">Transmembrane</keyword>
<dbReference type="Proteomes" id="UP001628156">
    <property type="component" value="Unassembled WGS sequence"/>
</dbReference>
<dbReference type="EMBL" id="BAAFRS010000080">
    <property type="protein sequence ID" value="GAB1221449.1"/>
    <property type="molecule type" value="Genomic_DNA"/>
</dbReference>
<evidence type="ECO:0000313" key="3">
    <source>
        <dbReference type="Proteomes" id="UP001628156"/>
    </source>
</evidence>
<keyword evidence="1" id="KW-1133">Transmembrane helix</keyword>
<protein>
    <submittedName>
        <fullName evidence="2">Uncharacterized protein</fullName>
    </submittedName>
</protein>
<sequence length="317" mass="35951">MSNNSSSCSCPSSSSVKEFTSSTLQNKLLKQKENTKTALLTAFVIGVLNWVGCTVIIHKRKRTATKSMQYFDVAEIRGPITVTSNDIDKIVEEFEKNQAASSSTVLSDPSPKDITRISFRHKAKSARCAMFNEMMKVAKQIGKNEVSFEVVNSKRTLLTIKKLGFNSVKLAGKTLNKELINSIALLLHNTLCNFVDNFRELKLIDKHTREVVVLNPHFPLLEDIFSSFGVPYFHETREIRELRKSELLNFIDSPPASSSFSRKKQNKINEESFQKSIKTDEFLKTNAAPIPSSLKTKPIRKYWLLTDVLLHEQVYNI</sequence>
<keyword evidence="1" id="KW-0472">Membrane</keyword>
<keyword evidence="3" id="KW-1185">Reference proteome</keyword>
<organism evidence="2 3">
    <name type="scientific">Entamoeba nuttalli</name>
    <dbReference type="NCBI Taxonomy" id="412467"/>
    <lineage>
        <taxon>Eukaryota</taxon>
        <taxon>Amoebozoa</taxon>
        <taxon>Evosea</taxon>
        <taxon>Archamoebae</taxon>
        <taxon>Mastigamoebida</taxon>
        <taxon>Entamoebidae</taxon>
        <taxon>Entamoeba</taxon>
    </lineage>
</organism>
<evidence type="ECO:0000313" key="2">
    <source>
        <dbReference type="EMBL" id="GAB1221449.1"/>
    </source>
</evidence>
<reference evidence="2 3" key="1">
    <citation type="journal article" date="2019" name="PLoS Negl. Trop. Dis.">
        <title>Whole genome sequencing of Entamoeba nuttalli reveals mammalian host-related molecular signatures and a novel octapeptide-repeat surface protein.</title>
        <authorList>
            <person name="Tanaka M."/>
            <person name="Makiuchi T."/>
            <person name="Komiyama T."/>
            <person name="Shiina T."/>
            <person name="Osaki K."/>
            <person name="Tachibana H."/>
        </authorList>
    </citation>
    <scope>NUCLEOTIDE SEQUENCE [LARGE SCALE GENOMIC DNA]</scope>
    <source>
        <strain evidence="2 3">P19-061405</strain>
    </source>
</reference>
<accession>A0ABQ0DF06</accession>